<dbReference type="EMBL" id="JAGRRH010000004">
    <property type="protein sequence ID" value="KAG7370826.1"/>
    <property type="molecule type" value="Genomic_DNA"/>
</dbReference>
<keyword evidence="9" id="KW-0812">Transmembrane</keyword>
<dbReference type="PANTHER" id="PTHR31983">
    <property type="entry name" value="ENDO-1,3(4)-BETA-GLUCANASE 1"/>
    <property type="match status" value="1"/>
</dbReference>
<keyword evidence="13" id="KW-1185">Reference proteome</keyword>
<evidence type="ECO:0000256" key="9">
    <source>
        <dbReference type="SAM" id="Phobius"/>
    </source>
</evidence>
<evidence type="ECO:0000256" key="8">
    <source>
        <dbReference type="ARBA" id="ARBA00023326"/>
    </source>
</evidence>
<keyword evidence="8" id="KW-0624">Polysaccharide degradation</keyword>
<evidence type="ECO:0000256" key="6">
    <source>
        <dbReference type="ARBA" id="ARBA00023295"/>
    </source>
</evidence>
<comment type="similarity">
    <text evidence="2">Belongs to the glycosyl hydrolase 81 family.</text>
</comment>
<evidence type="ECO:0000313" key="13">
    <source>
        <dbReference type="Proteomes" id="UP000693970"/>
    </source>
</evidence>
<dbReference type="GO" id="GO:0052861">
    <property type="term" value="F:endo-1,3(4)-beta-glucanase activity"/>
    <property type="evidence" value="ECO:0007669"/>
    <property type="project" value="InterPro"/>
</dbReference>
<dbReference type="InterPro" id="IPR040720">
    <property type="entry name" value="GH81_C"/>
</dbReference>
<evidence type="ECO:0000256" key="4">
    <source>
        <dbReference type="ARBA" id="ARBA00022801"/>
    </source>
</evidence>
<comment type="catalytic activity">
    <reaction evidence="1">
        <text>Hydrolysis of (1-&gt;3)-beta-D-glucosidic linkages in (1-&gt;3)-beta-D-glucans.</text>
        <dbReference type="EC" id="3.2.1.39"/>
    </reaction>
</comment>
<comment type="caution">
    <text evidence="12">The sequence shown here is derived from an EMBL/GenBank/DDBJ whole genome shotgun (WGS) entry which is preliminary data.</text>
</comment>
<evidence type="ECO:0000256" key="1">
    <source>
        <dbReference type="ARBA" id="ARBA00000382"/>
    </source>
</evidence>
<sequence length="1196" mass="133416">MTPRPDKDKNFAVTETTGLLKKAYDSTGSLPLASSYGDVRDSIEQQLQHTNAKTPADGPSPFRKRQAIGMLLGGSTLCALLIAALFWRPQHHQEHHDEQRHVPLPGSSVSAPFSDLDPVHDLGLAEHVRSKAVAPQWAYLSPSFKSPHDKRNALPTNSWYQNLLMARDEPSNLQRAYPAPYLVDLVGMIPGLRAHVTHVEGNAEVMQLSFNEEFGLVLGATKSIAVKNDDDTKEWTSNKYTVTAATNLGVTLEWDSLNMTSNIVRGMSFVTMEYEKNLPGENSSIFPTIASPLELVDPILVDGSDIKLRCSSDGVSDPILAKRDLEMYFHQSDFAWMVFLSEPAWITCIIDKERRTLIQIIDYEPAEEGCNRKEKLVMRAALLDQCMTNANPISCRNGLGHRLIDEPKKGEYTELLRAHADIYPGPKTAVSYDITDPTGDQATLHFDWDPQSMSDECPNNSTKVEGQNDMLMFALPHHMDGFAPQYLPNGKRYCKSSLTGSMCLVRGSGWSLSQILPQISFRASRPPKPHFIPQLGFALVKDIKFRLPAYVKRGSGDTYFSGKFLAKLARILTVAEEVEELCGKKGFLERHIGGYLQFCRNSTLPSQSEVRDAFQELREGVEVWINGTAETPFVYDRSWGGVISCGCYMENEKCINKYPDCPGFSDQGLNFGNGFYNDHHFHYGYHIYAAAAVAYFDPAWGKKHFEQVLMLIRDIANPSKEDSSFPLFRHKDWYLGSSWASGTTIPPHLNGNNQESSSEAIAAYEGVALFGQVMEDIWRSADDKRNAAISSEISKVGRLLTSTELTSAKKYWHVTSKDDPQRIYPEIYTAHCIGILWNTMAQFGTWFGAAGYLPIGIQLLPLTAISESRDDLSWINAVYEPLTKACAADFRCTTSGWSILQLAVFATIGYKEEAVMRVRELPDDSFENAGGNGHSRTNTIWYIATRPDVQDPITMLSYDLRGKEEVQPTPEYELNNCYLPKTCTPEVLGRLAGDFTCAERIVYLIKEEEQTQWDACWRVGGLEYENICGPCNPGVHYSGSKTEEDKKKHSKDTTDVPQPVLVCPPCSQKQCNSDLNRCPVYKRTFVCTEGTSKGGCTGDPKFWAEEQQCDSCCEMSDCLKLKDKEAQKLTRDGNAFEKSSCPPCEPKICYGKINQCPIHTAPYVCTDGPSFGGCSASPWDLSSGQCSECCEIKLEC</sequence>
<dbReference type="EC" id="3.2.1.39" evidence="3"/>
<evidence type="ECO:0000256" key="2">
    <source>
        <dbReference type="ARBA" id="ARBA00010730"/>
    </source>
</evidence>
<name>A0A9K3Q4W0_9STRA</name>
<dbReference type="Pfam" id="PF03639">
    <property type="entry name" value="Glyco_hydro_81"/>
    <property type="match status" value="1"/>
</dbReference>
<feature type="domain" description="Glycosyl hydrolase family 81 N-terminal" evidence="10">
    <location>
        <begin position="148"/>
        <end position="285"/>
    </location>
</feature>
<feature type="domain" description="Glycosyl hydrolase family 81 C-terminal" evidence="11">
    <location>
        <begin position="556"/>
        <end position="942"/>
    </location>
</feature>
<dbReference type="GO" id="GO:0000272">
    <property type="term" value="P:polysaccharide catabolic process"/>
    <property type="evidence" value="ECO:0007669"/>
    <property type="project" value="UniProtKB-KW"/>
</dbReference>
<evidence type="ECO:0000313" key="12">
    <source>
        <dbReference type="EMBL" id="KAG7370826.1"/>
    </source>
</evidence>
<organism evidence="12 13">
    <name type="scientific">Nitzschia inconspicua</name>
    <dbReference type="NCBI Taxonomy" id="303405"/>
    <lineage>
        <taxon>Eukaryota</taxon>
        <taxon>Sar</taxon>
        <taxon>Stramenopiles</taxon>
        <taxon>Ochrophyta</taxon>
        <taxon>Bacillariophyta</taxon>
        <taxon>Bacillariophyceae</taxon>
        <taxon>Bacillariophycidae</taxon>
        <taxon>Bacillariales</taxon>
        <taxon>Bacillariaceae</taxon>
        <taxon>Nitzschia</taxon>
    </lineage>
</organism>
<dbReference type="InterPro" id="IPR040451">
    <property type="entry name" value="GH81_N"/>
</dbReference>
<proteinExistence type="inferred from homology"/>
<dbReference type="Proteomes" id="UP000693970">
    <property type="component" value="Unassembled WGS sequence"/>
</dbReference>
<evidence type="ECO:0000259" key="11">
    <source>
        <dbReference type="Pfam" id="PF17652"/>
    </source>
</evidence>
<evidence type="ECO:0000256" key="7">
    <source>
        <dbReference type="ARBA" id="ARBA00023316"/>
    </source>
</evidence>
<dbReference type="PANTHER" id="PTHR31983:SF0">
    <property type="entry name" value="GLUCAN ENDO-1,3-BETA-D-GLUCOSIDASE 2"/>
    <property type="match status" value="1"/>
</dbReference>
<keyword evidence="7" id="KW-0961">Cell wall biogenesis/degradation</keyword>
<accession>A0A9K3Q4W0</accession>
<evidence type="ECO:0000256" key="3">
    <source>
        <dbReference type="ARBA" id="ARBA00012780"/>
    </source>
</evidence>
<reference evidence="12" key="2">
    <citation type="submission" date="2021-04" db="EMBL/GenBank/DDBJ databases">
        <authorList>
            <person name="Podell S."/>
        </authorList>
    </citation>
    <scope>NUCLEOTIDE SEQUENCE</scope>
    <source>
        <strain evidence="12">Hildebrandi</strain>
    </source>
</reference>
<keyword evidence="4 12" id="KW-0378">Hydrolase</keyword>
<keyword evidence="9" id="KW-1133">Transmembrane helix</keyword>
<dbReference type="AlphaFoldDB" id="A0A9K3Q4W0"/>
<dbReference type="Pfam" id="PF17652">
    <property type="entry name" value="Glyco_hydro81C"/>
    <property type="match status" value="1"/>
</dbReference>
<dbReference type="GO" id="GO:0042973">
    <property type="term" value="F:glucan endo-1,3-beta-D-glucosidase activity"/>
    <property type="evidence" value="ECO:0007669"/>
    <property type="project" value="UniProtKB-EC"/>
</dbReference>
<gene>
    <name evidence="12" type="ORF">IV203_019396</name>
</gene>
<reference evidence="12" key="1">
    <citation type="journal article" date="2021" name="Sci. Rep.">
        <title>Diploid genomic architecture of Nitzschia inconspicua, an elite biomass production diatom.</title>
        <authorList>
            <person name="Oliver A."/>
            <person name="Podell S."/>
            <person name="Pinowska A."/>
            <person name="Traller J.C."/>
            <person name="Smith S.R."/>
            <person name="McClure R."/>
            <person name="Beliaev A."/>
            <person name="Bohutskyi P."/>
            <person name="Hill E.A."/>
            <person name="Rabines A."/>
            <person name="Zheng H."/>
            <person name="Allen L.Z."/>
            <person name="Kuo A."/>
            <person name="Grigoriev I.V."/>
            <person name="Allen A.E."/>
            <person name="Hazlebeck D."/>
            <person name="Allen E.E."/>
        </authorList>
    </citation>
    <scope>NUCLEOTIDE SEQUENCE</scope>
    <source>
        <strain evidence="12">Hildebrandi</strain>
    </source>
</reference>
<feature type="transmembrane region" description="Helical" evidence="9">
    <location>
        <begin position="67"/>
        <end position="87"/>
    </location>
</feature>
<dbReference type="OrthoDB" id="43061at2759"/>
<evidence type="ECO:0000259" key="10">
    <source>
        <dbReference type="Pfam" id="PF03639"/>
    </source>
</evidence>
<evidence type="ECO:0000256" key="5">
    <source>
        <dbReference type="ARBA" id="ARBA00023277"/>
    </source>
</evidence>
<keyword evidence="9" id="KW-0472">Membrane</keyword>
<protein>
    <recommendedName>
        <fullName evidence="3">glucan endo-1,3-beta-D-glucosidase</fullName>
        <ecNumber evidence="3">3.2.1.39</ecNumber>
    </recommendedName>
</protein>
<dbReference type="InterPro" id="IPR005200">
    <property type="entry name" value="Endo-beta-glucanase"/>
</dbReference>
<keyword evidence="6" id="KW-0326">Glycosidase</keyword>
<dbReference type="GO" id="GO:0071555">
    <property type="term" value="P:cell wall organization"/>
    <property type="evidence" value="ECO:0007669"/>
    <property type="project" value="UniProtKB-KW"/>
</dbReference>
<keyword evidence="5" id="KW-0119">Carbohydrate metabolism</keyword>
<dbReference type="PROSITE" id="PS52008">
    <property type="entry name" value="GH81"/>
    <property type="match status" value="1"/>
</dbReference>